<dbReference type="Gene3D" id="1.10.3730.20">
    <property type="match status" value="1"/>
</dbReference>
<evidence type="ECO:0000259" key="3">
    <source>
        <dbReference type="Pfam" id="PF00892"/>
    </source>
</evidence>
<dbReference type="EMBL" id="JADEXQ010000034">
    <property type="protein sequence ID" value="MBE9030375.1"/>
    <property type="molecule type" value="Genomic_DNA"/>
</dbReference>
<feature type="transmembrane region" description="Helical" evidence="2">
    <location>
        <begin position="95"/>
        <end position="116"/>
    </location>
</feature>
<gene>
    <name evidence="4" type="ORF">IQ266_11595</name>
</gene>
<protein>
    <submittedName>
        <fullName evidence="4">EamA family transporter</fullName>
    </submittedName>
</protein>
<dbReference type="InterPro" id="IPR037185">
    <property type="entry name" value="EmrE-like"/>
</dbReference>
<feature type="transmembrane region" description="Helical" evidence="2">
    <location>
        <begin position="6"/>
        <end position="24"/>
    </location>
</feature>
<comment type="similarity">
    <text evidence="1">Belongs to the EamA transporter family.</text>
</comment>
<accession>A0A928VL86</accession>
<proteinExistence type="inferred from homology"/>
<dbReference type="Proteomes" id="UP000625316">
    <property type="component" value="Unassembled WGS sequence"/>
</dbReference>
<dbReference type="AlphaFoldDB" id="A0A928VL86"/>
<keyword evidence="2" id="KW-1133">Transmembrane helix</keyword>
<evidence type="ECO:0000313" key="5">
    <source>
        <dbReference type="Proteomes" id="UP000625316"/>
    </source>
</evidence>
<feature type="transmembrane region" description="Helical" evidence="2">
    <location>
        <begin position="122"/>
        <end position="140"/>
    </location>
</feature>
<dbReference type="GO" id="GO:0016020">
    <property type="term" value="C:membrane"/>
    <property type="evidence" value="ECO:0007669"/>
    <property type="project" value="InterPro"/>
</dbReference>
<feature type="transmembrane region" description="Helical" evidence="2">
    <location>
        <begin position="31"/>
        <end position="52"/>
    </location>
</feature>
<name>A0A928VL86_9CYAN</name>
<keyword evidence="2" id="KW-0472">Membrane</keyword>
<reference evidence="4" key="1">
    <citation type="submission" date="2020-10" db="EMBL/GenBank/DDBJ databases">
        <authorList>
            <person name="Castelo-Branco R."/>
            <person name="Eusebio N."/>
            <person name="Adriana R."/>
            <person name="Vieira A."/>
            <person name="Brugerolle De Fraissinette N."/>
            <person name="Rezende De Castro R."/>
            <person name="Schneider M.P."/>
            <person name="Vasconcelos V."/>
            <person name="Leao P.N."/>
        </authorList>
    </citation>
    <scope>NUCLEOTIDE SEQUENCE</scope>
    <source>
        <strain evidence="4">LEGE 11480</strain>
    </source>
</reference>
<evidence type="ECO:0000256" key="1">
    <source>
        <dbReference type="ARBA" id="ARBA00007362"/>
    </source>
</evidence>
<feature type="transmembrane region" description="Helical" evidence="2">
    <location>
        <begin position="68"/>
        <end position="88"/>
    </location>
</feature>
<keyword evidence="5" id="KW-1185">Reference proteome</keyword>
<dbReference type="RefSeq" id="WP_264325199.1">
    <property type="nucleotide sequence ID" value="NZ_JADEXQ010000034.1"/>
</dbReference>
<dbReference type="Pfam" id="PF00892">
    <property type="entry name" value="EamA"/>
    <property type="match status" value="1"/>
</dbReference>
<dbReference type="InterPro" id="IPR000620">
    <property type="entry name" value="EamA_dom"/>
</dbReference>
<comment type="caution">
    <text evidence="4">The sequence shown here is derived from an EMBL/GenBank/DDBJ whole genome shotgun (WGS) entry which is preliminary data.</text>
</comment>
<evidence type="ECO:0000313" key="4">
    <source>
        <dbReference type="EMBL" id="MBE9030375.1"/>
    </source>
</evidence>
<keyword evidence="2" id="KW-0812">Transmembrane</keyword>
<evidence type="ECO:0000256" key="2">
    <source>
        <dbReference type="SAM" id="Phobius"/>
    </source>
</evidence>
<sequence length="145" mass="15380">MNWIPLALIIAFGYGSYNFLIKASADHIHQILGAVILQFVALLFGCCALGWLKSQGASITGNVEGIRYAMLAGVAVGTAEVLSFYFYAKGISASFGIPMIVGGTIVVGALLGIFILREQLTFIQWIGLGCIIFGITLLSTSPKFG</sequence>
<dbReference type="SUPFAM" id="SSF103481">
    <property type="entry name" value="Multidrug resistance efflux transporter EmrE"/>
    <property type="match status" value="1"/>
</dbReference>
<organism evidence="4 5">
    <name type="scientific">Romeriopsis navalis LEGE 11480</name>
    <dbReference type="NCBI Taxonomy" id="2777977"/>
    <lineage>
        <taxon>Bacteria</taxon>
        <taxon>Bacillati</taxon>
        <taxon>Cyanobacteriota</taxon>
        <taxon>Cyanophyceae</taxon>
        <taxon>Leptolyngbyales</taxon>
        <taxon>Leptolyngbyaceae</taxon>
        <taxon>Romeriopsis</taxon>
        <taxon>Romeriopsis navalis</taxon>
    </lineage>
</organism>
<feature type="domain" description="EamA" evidence="3">
    <location>
        <begin position="2"/>
        <end position="139"/>
    </location>
</feature>